<comment type="caution">
    <text evidence="1">The sequence shown here is derived from an EMBL/GenBank/DDBJ whole genome shotgun (WGS) entry which is preliminary data.</text>
</comment>
<dbReference type="EMBL" id="RHRS01000085">
    <property type="protein sequence ID" value="RRW29106.1"/>
    <property type="molecule type" value="Genomic_DNA"/>
</dbReference>
<name>A0A427H8G8_ECTOL</name>
<sequence>MRRRGVLVPGGRGVWQWERRGKPAGQVLFEVVAADRLRLRYRITTDDGEELKDYRVTIARTPCHLGGTRAWFLCPCCNRRVARLYLRGLFACRHCHRLSYTSQQAGKADSALDRSLALRHTVGANEGPLTMGADWIARPKGMHRQTFARKLGQIKQADARFMEALKVAARL</sequence>
<proteinExistence type="predicted"/>
<accession>A0A427H8G8</accession>
<evidence type="ECO:0000313" key="1">
    <source>
        <dbReference type="EMBL" id="RRW29106.1"/>
    </source>
</evidence>
<dbReference type="AlphaFoldDB" id="A0A427H8G8"/>
<gene>
    <name evidence="1" type="ORF">EGJ44_20795</name>
</gene>
<organism evidence="1 2">
    <name type="scientific">Ectopseudomonas oleovorans</name>
    <name type="common">Pseudomonas oleovorans</name>
    <dbReference type="NCBI Taxonomy" id="301"/>
    <lineage>
        <taxon>Bacteria</taxon>
        <taxon>Pseudomonadati</taxon>
        <taxon>Pseudomonadota</taxon>
        <taxon>Gammaproteobacteria</taxon>
        <taxon>Pseudomonadales</taxon>
        <taxon>Pseudomonadaceae</taxon>
        <taxon>Ectopseudomonas</taxon>
    </lineage>
</organism>
<dbReference type="Proteomes" id="UP000272833">
    <property type="component" value="Unassembled WGS sequence"/>
</dbReference>
<protein>
    <submittedName>
        <fullName evidence="1">Uncharacterized protein</fullName>
    </submittedName>
</protein>
<evidence type="ECO:0000313" key="2">
    <source>
        <dbReference type="Proteomes" id="UP000272833"/>
    </source>
</evidence>
<reference evidence="1 2" key="1">
    <citation type="submission" date="2018-10" db="EMBL/GenBank/DDBJ databases">
        <title>Transmission dynamics of multidrug resistant bacteria on intensive care unit surfaces.</title>
        <authorList>
            <person name="D'Souza A.W."/>
            <person name="Potter R.F."/>
            <person name="Wallace M."/>
            <person name="Shupe A."/>
            <person name="Patel S."/>
            <person name="Sun S."/>
            <person name="Gul D."/>
            <person name="Kwon J.H."/>
            <person name="Andleeb S."/>
            <person name="Burnham C.-A.D."/>
            <person name="Dantas G."/>
        </authorList>
    </citation>
    <scope>NUCLEOTIDE SEQUENCE [LARGE SCALE GENOMIC DNA]</scope>
    <source>
        <strain evidence="1 2">PO_271</strain>
    </source>
</reference>